<keyword evidence="10" id="KW-1015">Disulfide bond</keyword>
<evidence type="ECO:0000256" key="10">
    <source>
        <dbReference type="ARBA" id="ARBA00023157"/>
    </source>
</evidence>
<feature type="region of interest" description="Disordered" evidence="18">
    <location>
        <begin position="261"/>
        <end position="358"/>
    </location>
</feature>
<dbReference type="InterPro" id="IPR000757">
    <property type="entry name" value="Beta-glucanase-like"/>
</dbReference>
<evidence type="ECO:0000256" key="16">
    <source>
        <dbReference type="PIRNR" id="PIRNR037299"/>
    </source>
</evidence>
<feature type="active site" description="Proton donor" evidence="17">
    <location>
        <position position="111"/>
    </location>
</feature>
<evidence type="ECO:0000256" key="8">
    <source>
        <dbReference type="ARBA" id="ARBA00022801"/>
    </source>
</evidence>
<dbReference type="PANTHER" id="PTHR10963:SF68">
    <property type="entry name" value="GLYCOSIDASE CRH1-RELATED"/>
    <property type="match status" value="1"/>
</dbReference>
<feature type="active site" description="Nucleophile" evidence="17">
    <location>
        <position position="107"/>
    </location>
</feature>
<evidence type="ECO:0000256" key="17">
    <source>
        <dbReference type="PIRSR" id="PIRSR037299-1"/>
    </source>
</evidence>
<evidence type="ECO:0000256" key="11">
    <source>
        <dbReference type="ARBA" id="ARBA00023180"/>
    </source>
</evidence>
<keyword evidence="4" id="KW-0336">GPI-anchor</keyword>
<evidence type="ECO:0000256" key="12">
    <source>
        <dbReference type="ARBA" id="ARBA00023288"/>
    </source>
</evidence>
<organism evidence="20 21">
    <name type="scientific">Trichoderma harzianum</name>
    <name type="common">Hypocrea lixii</name>
    <dbReference type="NCBI Taxonomy" id="5544"/>
    <lineage>
        <taxon>Eukaryota</taxon>
        <taxon>Fungi</taxon>
        <taxon>Dikarya</taxon>
        <taxon>Ascomycota</taxon>
        <taxon>Pezizomycotina</taxon>
        <taxon>Sordariomycetes</taxon>
        <taxon>Hypocreomycetidae</taxon>
        <taxon>Hypocreales</taxon>
        <taxon>Hypocreaceae</taxon>
        <taxon>Trichoderma</taxon>
    </lineage>
</organism>
<evidence type="ECO:0000256" key="13">
    <source>
        <dbReference type="ARBA" id="ARBA00023295"/>
    </source>
</evidence>
<evidence type="ECO:0000256" key="15">
    <source>
        <dbReference type="ARBA" id="ARBA00038074"/>
    </source>
</evidence>
<keyword evidence="5" id="KW-0328">Glycosyltransferase</keyword>
<dbReference type="GO" id="GO:0005975">
    <property type="term" value="P:carbohydrate metabolic process"/>
    <property type="evidence" value="ECO:0007669"/>
    <property type="project" value="InterPro"/>
</dbReference>
<dbReference type="PANTHER" id="PTHR10963">
    <property type="entry name" value="GLYCOSYL HYDROLASE-RELATED"/>
    <property type="match status" value="1"/>
</dbReference>
<evidence type="ECO:0000256" key="2">
    <source>
        <dbReference type="ARBA" id="ARBA00004196"/>
    </source>
</evidence>
<evidence type="ECO:0000256" key="18">
    <source>
        <dbReference type="SAM" id="MobiDB-lite"/>
    </source>
</evidence>
<dbReference type="Proteomes" id="UP000236290">
    <property type="component" value="Unassembled WGS sequence"/>
</dbReference>
<evidence type="ECO:0000259" key="19">
    <source>
        <dbReference type="PROSITE" id="PS51762"/>
    </source>
</evidence>
<reference evidence="20 21" key="1">
    <citation type="submission" date="2017-02" db="EMBL/GenBank/DDBJ databases">
        <title>Genomes of Trichoderma spp. with biocontrol activity.</title>
        <authorList>
            <person name="Gardiner D."/>
            <person name="Kazan K."/>
            <person name="Vos C."/>
            <person name="Harvey P."/>
        </authorList>
    </citation>
    <scope>NUCLEOTIDE SEQUENCE [LARGE SCALE GENOMIC DNA]</scope>
    <source>
        <strain evidence="20 21">Tr1</strain>
    </source>
</reference>
<dbReference type="EMBL" id="MTYI01000122">
    <property type="protein sequence ID" value="PNP51541.1"/>
    <property type="molecule type" value="Genomic_DNA"/>
</dbReference>
<keyword evidence="9 16" id="KW-0472">Membrane</keyword>
<comment type="similarity">
    <text evidence="15">Belongs to the glycosyl hydrolase 16 family. CRH1 subfamily.</text>
</comment>
<evidence type="ECO:0000256" key="9">
    <source>
        <dbReference type="ARBA" id="ARBA00023136"/>
    </source>
</evidence>
<dbReference type="PROSITE" id="PS51762">
    <property type="entry name" value="GH16_2"/>
    <property type="match status" value="1"/>
</dbReference>
<dbReference type="GO" id="GO:0031505">
    <property type="term" value="P:fungal-type cell wall organization"/>
    <property type="evidence" value="ECO:0007669"/>
    <property type="project" value="TreeGrafter"/>
</dbReference>
<keyword evidence="8 16" id="KW-0378">Hydrolase</keyword>
<dbReference type="InterPro" id="IPR013320">
    <property type="entry name" value="ConA-like_dom_sf"/>
</dbReference>
<dbReference type="CDD" id="cd02183">
    <property type="entry name" value="GH16_fungal_CRH1_transglycosylase"/>
    <property type="match status" value="1"/>
</dbReference>
<dbReference type="EC" id="3.2.-.-" evidence="16"/>
<proteinExistence type="inferred from homology"/>
<dbReference type="PIRSF" id="PIRSF037299">
    <property type="entry name" value="Glycosidase_CRH1_prd"/>
    <property type="match status" value="1"/>
</dbReference>
<dbReference type="GO" id="GO:0008843">
    <property type="term" value="F:endochitinase activity"/>
    <property type="evidence" value="ECO:0007669"/>
    <property type="project" value="UniProtKB-EC"/>
</dbReference>
<dbReference type="SUPFAM" id="SSF49899">
    <property type="entry name" value="Concanavalin A-like lectins/glucanases"/>
    <property type="match status" value="1"/>
</dbReference>
<feature type="compositionally biased region" description="Low complexity" evidence="18">
    <location>
        <begin position="273"/>
        <end position="320"/>
    </location>
</feature>
<dbReference type="GO" id="GO:0009277">
    <property type="term" value="C:fungal-type cell wall"/>
    <property type="evidence" value="ECO:0007669"/>
    <property type="project" value="TreeGrafter"/>
</dbReference>
<evidence type="ECO:0000256" key="3">
    <source>
        <dbReference type="ARBA" id="ARBA00004589"/>
    </source>
</evidence>
<dbReference type="AlphaFoldDB" id="A0A2K0U1A4"/>
<keyword evidence="6" id="KW-0808">Transferase</keyword>
<dbReference type="GO" id="GO:0016757">
    <property type="term" value="F:glycosyltransferase activity"/>
    <property type="evidence" value="ECO:0007669"/>
    <property type="project" value="UniProtKB-KW"/>
</dbReference>
<evidence type="ECO:0000256" key="5">
    <source>
        <dbReference type="ARBA" id="ARBA00022676"/>
    </source>
</evidence>
<comment type="caution">
    <text evidence="20">The sequence shown here is derived from an EMBL/GenBank/DDBJ whole genome shotgun (WGS) entry which is preliminary data.</text>
</comment>
<evidence type="ECO:0000256" key="4">
    <source>
        <dbReference type="ARBA" id="ARBA00022622"/>
    </source>
</evidence>
<name>A0A2K0U1A4_TRIHA</name>
<evidence type="ECO:0000313" key="20">
    <source>
        <dbReference type="EMBL" id="PNP51541.1"/>
    </source>
</evidence>
<dbReference type="InterPro" id="IPR017168">
    <property type="entry name" value="CHR-like"/>
</dbReference>
<dbReference type="Gene3D" id="2.60.120.200">
    <property type="match status" value="1"/>
</dbReference>
<evidence type="ECO:0000256" key="7">
    <source>
        <dbReference type="ARBA" id="ARBA00022729"/>
    </source>
</evidence>
<accession>A0A2K0U1A4</accession>
<keyword evidence="11" id="KW-0325">Glycoprotein</keyword>
<comment type="catalytic activity">
    <reaction evidence="1">
        <text>Random endo-hydrolysis of N-acetyl-beta-D-glucosaminide (1-&gt;4)-beta-linkages in chitin and chitodextrins.</text>
        <dbReference type="EC" id="3.2.1.14"/>
    </reaction>
</comment>
<keyword evidence="14" id="KW-0961">Cell wall biogenesis/degradation</keyword>
<dbReference type="GO" id="GO:0098552">
    <property type="term" value="C:side of membrane"/>
    <property type="evidence" value="ECO:0007669"/>
    <property type="project" value="UniProtKB-KW"/>
</dbReference>
<sequence length="380" mass="39026">MSLDSLKRITATNHTNLTACPNDPAFGKNDGDCDFTKGACGNFESLPGTTLKYNGNGAVFSISTEKEAPTIRTGKYIFFGRIDVVVQAAAGPGIVTSAVLQSDDLDEIDWEWVGGDNAQAQTNYFSKGNTATYDRGAFHPVSNPLGSFHTYSVEWTSAGVNWLIDNNVVRTLNAANAEGGASGLPQTPMQVKLGTWVAGRKDAPQGTVEWAGGYTDFSKAPFLGYYKSISIVDYAGADAPTSKSVKEYIYGDNSGSWQSIKVSLGDGSDDSDSSSTTAPPTSTKGSTSSVAHSSTKAPASTTAADQQTTTVEQTTLASSTAAPTKSSGGGSAGNGTVSSTGSVQPTKPPTVPGSAGSRTAATIGSVFAVGAGLALAQFLL</sequence>
<keyword evidence="12" id="KW-0449">Lipoprotein</keyword>
<dbReference type="Pfam" id="PF00722">
    <property type="entry name" value="Glyco_hydro_16"/>
    <property type="match status" value="1"/>
</dbReference>
<evidence type="ECO:0000256" key="6">
    <source>
        <dbReference type="ARBA" id="ARBA00022679"/>
    </source>
</evidence>
<evidence type="ECO:0000256" key="1">
    <source>
        <dbReference type="ARBA" id="ARBA00000822"/>
    </source>
</evidence>
<protein>
    <recommendedName>
        <fullName evidence="16">Crh-like protein</fullName>
        <ecNumber evidence="16">3.2.-.-</ecNumber>
    </recommendedName>
</protein>
<feature type="compositionally biased region" description="Polar residues" evidence="18">
    <location>
        <begin position="334"/>
        <end position="345"/>
    </location>
</feature>
<feature type="domain" description="GH16" evidence="19">
    <location>
        <begin position="15"/>
        <end position="226"/>
    </location>
</feature>
<keyword evidence="13" id="KW-0326">Glycosidase</keyword>
<evidence type="ECO:0000313" key="21">
    <source>
        <dbReference type="Proteomes" id="UP000236290"/>
    </source>
</evidence>
<gene>
    <name evidence="20" type="ORF">THARTR1_07797</name>
</gene>
<keyword evidence="7" id="KW-0732">Signal</keyword>
<evidence type="ECO:0000256" key="14">
    <source>
        <dbReference type="ARBA" id="ARBA00023316"/>
    </source>
</evidence>
<comment type="subcellular location">
    <subcellularLocation>
        <location evidence="2">Cell envelope</location>
    </subcellularLocation>
    <subcellularLocation>
        <location evidence="3">Membrane</location>
        <topology evidence="3">Lipid-anchor</topology>
        <topology evidence="3">GPI-anchor</topology>
    </subcellularLocation>
</comment>
<dbReference type="InterPro" id="IPR050546">
    <property type="entry name" value="Glycosyl_Hydrlase_16"/>
</dbReference>
<dbReference type="OrthoDB" id="4781at2759"/>